<evidence type="ECO:0000256" key="1">
    <source>
        <dbReference type="ARBA" id="ARBA00007409"/>
    </source>
</evidence>
<evidence type="ECO:0000256" key="2">
    <source>
        <dbReference type="SAM" id="MobiDB-lite"/>
    </source>
</evidence>
<dbReference type="SUPFAM" id="SSF47616">
    <property type="entry name" value="GST C-terminal domain-like"/>
    <property type="match status" value="1"/>
</dbReference>
<dbReference type="GeneID" id="98175293"/>
<dbReference type="PROSITE" id="PS50405">
    <property type="entry name" value="GST_CTER"/>
    <property type="match status" value="1"/>
</dbReference>
<dbReference type="Gene3D" id="1.20.1050.130">
    <property type="match status" value="1"/>
</dbReference>
<dbReference type="SUPFAM" id="SSF52833">
    <property type="entry name" value="Thioredoxin-like"/>
    <property type="match status" value="1"/>
</dbReference>
<proteinExistence type="inferred from homology"/>
<dbReference type="Proteomes" id="UP001628179">
    <property type="component" value="Unassembled WGS sequence"/>
</dbReference>
<dbReference type="EMBL" id="BAAFSV010000002">
    <property type="protein sequence ID" value="GAB1314340.1"/>
    <property type="molecule type" value="Genomic_DNA"/>
</dbReference>
<evidence type="ECO:0000259" key="3">
    <source>
        <dbReference type="PROSITE" id="PS50404"/>
    </source>
</evidence>
<dbReference type="InterPro" id="IPR010987">
    <property type="entry name" value="Glutathione-S-Trfase_C-like"/>
</dbReference>
<evidence type="ECO:0000259" key="4">
    <source>
        <dbReference type="PROSITE" id="PS50405"/>
    </source>
</evidence>
<dbReference type="RefSeq" id="XP_070916071.1">
    <property type="nucleotide sequence ID" value="XM_071059970.1"/>
</dbReference>
<name>A0ABQ0G9S9_9PEZI</name>
<evidence type="ECO:0000313" key="6">
    <source>
        <dbReference type="Proteomes" id="UP001628179"/>
    </source>
</evidence>
<dbReference type="InterPro" id="IPR004045">
    <property type="entry name" value="Glutathione_S-Trfase_N"/>
</dbReference>
<evidence type="ECO:0000313" key="5">
    <source>
        <dbReference type="EMBL" id="GAB1314340.1"/>
    </source>
</evidence>
<evidence type="ECO:0008006" key="7">
    <source>
        <dbReference type="Google" id="ProtNLM"/>
    </source>
</evidence>
<dbReference type="InterPro" id="IPR036282">
    <property type="entry name" value="Glutathione-S-Trfase_C_sf"/>
</dbReference>
<organism evidence="5 6">
    <name type="scientific">Madurella fahalii</name>
    <dbReference type="NCBI Taxonomy" id="1157608"/>
    <lineage>
        <taxon>Eukaryota</taxon>
        <taxon>Fungi</taxon>
        <taxon>Dikarya</taxon>
        <taxon>Ascomycota</taxon>
        <taxon>Pezizomycotina</taxon>
        <taxon>Sordariomycetes</taxon>
        <taxon>Sordariomycetidae</taxon>
        <taxon>Sordariales</taxon>
        <taxon>Sordariales incertae sedis</taxon>
        <taxon>Madurella</taxon>
    </lineage>
</organism>
<keyword evidence="6" id="KW-1185">Reference proteome</keyword>
<feature type="region of interest" description="Disordered" evidence="2">
    <location>
        <begin position="253"/>
        <end position="272"/>
    </location>
</feature>
<comment type="caution">
    <text evidence="5">The sequence shown here is derived from an EMBL/GenBank/DDBJ whole genome shotgun (WGS) entry which is preliminary data.</text>
</comment>
<dbReference type="InterPro" id="IPR036249">
    <property type="entry name" value="Thioredoxin-like_sf"/>
</dbReference>
<dbReference type="Pfam" id="PF00043">
    <property type="entry name" value="GST_C"/>
    <property type="match status" value="1"/>
</dbReference>
<sequence length="272" mass="30682">MATAPPEKTPKPGLNIYGCAAVNPYKLTIAAEELGVPYNYINLDLGTAEHKSEWYTAINPNGRLPAIVHVKPDGTSVAVFESAACLLYLASEFDKEHKLSYPYGTPEYWTQLSWLSWQVAGYGPMMGQACHFNRYTYEPAPYGVWRFTSESRRLNHVLNEHLSTHPFVAGDRLTIADIAIFLFAHSAKWCGVEINDFPHVKAWKDRLAERPAFQKGLQTPVPYPFSDEAVSDPKSQEFCTMIRKMGSQMMKQATDEWKGEVPPVPSDHSNYF</sequence>
<reference evidence="5 6" key="1">
    <citation type="submission" date="2024-09" db="EMBL/GenBank/DDBJ databases">
        <title>Itraconazole resistance in Madurella fahalii resulting from another homologue of gene encoding cytochrome P450 14-alpha sterol demethylase (CYP51).</title>
        <authorList>
            <person name="Yoshioka I."/>
            <person name="Fahal A.H."/>
            <person name="Kaneko S."/>
            <person name="Yaguchi T."/>
        </authorList>
    </citation>
    <scope>NUCLEOTIDE SEQUENCE [LARGE SCALE GENOMIC DNA]</scope>
    <source>
        <strain evidence="5 6">IFM 68171</strain>
    </source>
</reference>
<dbReference type="InterPro" id="IPR004046">
    <property type="entry name" value="GST_C"/>
</dbReference>
<dbReference type="SFLD" id="SFLDS00019">
    <property type="entry name" value="Glutathione_Transferase_(cytos"/>
    <property type="match status" value="1"/>
</dbReference>
<dbReference type="SFLD" id="SFLDG01151">
    <property type="entry name" value="Main.2:_Nu-like"/>
    <property type="match status" value="1"/>
</dbReference>
<dbReference type="Pfam" id="PF13409">
    <property type="entry name" value="GST_N_2"/>
    <property type="match status" value="1"/>
</dbReference>
<dbReference type="PROSITE" id="PS50404">
    <property type="entry name" value="GST_NTER"/>
    <property type="match status" value="1"/>
</dbReference>
<comment type="similarity">
    <text evidence="1">Belongs to the GST superfamily.</text>
</comment>
<dbReference type="InterPro" id="IPR040079">
    <property type="entry name" value="Glutathione_S-Trfase"/>
</dbReference>
<dbReference type="SFLD" id="SFLDG00358">
    <property type="entry name" value="Main_(cytGST)"/>
    <property type="match status" value="1"/>
</dbReference>
<dbReference type="PANTHER" id="PTHR44051:SF8">
    <property type="entry name" value="GLUTATHIONE S-TRANSFERASE GSTA"/>
    <property type="match status" value="1"/>
</dbReference>
<feature type="domain" description="GST N-terminal" evidence="3">
    <location>
        <begin position="11"/>
        <end position="97"/>
    </location>
</feature>
<dbReference type="CDD" id="cd03048">
    <property type="entry name" value="GST_N_Ure2p_like"/>
    <property type="match status" value="1"/>
</dbReference>
<feature type="domain" description="GST C-terminal" evidence="4">
    <location>
        <begin position="104"/>
        <end position="225"/>
    </location>
</feature>
<accession>A0ABQ0G9S9</accession>
<dbReference type="PANTHER" id="PTHR44051">
    <property type="entry name" value="GLUTATHIONE S-TRANSFERASE-RELATED"/>
    <property type="match status" value="1"/>
</dbReference>
<gene>
    <name evidence="5" type="ORF">MFIFM68171_04550</name>
</gene>
<protein>
    <recommendedName>
        <fullName evidence="7">Glutathione S-transferase</fullName>
    </recommendedName>
</protein>